<dbReference type="PROSITE" id="PS50893">
    <property type="entry name" value="ABC_TRANSPORTER_2"/>
    <property type="match status" value="1"/>
</dbReference>
<evidence type="ECO:0000313" key="8">
    <source>
        <dbReference type="Proteomes" id="UP000199341"/>
    </source>
</evidence>
<dbReference type="GO" id="GO:0005886">
    <property type="term" value="C:plasma membrane"/>
    <property type="evidence" value="ECO:0007669"/>
    <property type="project" value="UniProtKB-SubCell"/>
</dbReference>
<dbReference type="InterPro" id="IPR027417">
    <property type="entry name" value="P-loop_NTPase"/>
</dbReference>
<keyword evidence="5" id="KW-0046">Antibiotic resistance</keyword>
<dbReference type="PANTHER" id="PTHR42711:SF1">
    <property type="entry name" value="ABC-TRANSPORT PROTEIN, ATP-BINDING COMPONENT"/>
    <property type="match status" value="1"/>
</dbReference>
<reference evidence="7 8" key="1">
    <citation type="submission" date="2016-10" db="EMBL/GenBank/DDBJ databases">
        <authorList>
            <person name="de Groot N.N."/>
        </authorList>
    </citation>
    <scope>NUCLEOTIDE SEQUENCE [LARGE SCALE GENOMIC DNA]</scope>
    <source>
        <strain evidence="7 8">CGMCC 4.2022</strain>
    </source>
</reference>
<dbReference type="PANTHER" id="PTHR42711">
    <property type="entry name" value="ABC TRANSPORTER ATP-BINDING PROTEIN"/>
    <property type="match status" value="1"/>
</dbReference>
<keyword evidence="8" id="KW-1185">Reference proteome</keyword>
<comment type="subcellular location">
    <subcellularLocation>
        <location evidence="1">Cell membrane</location>
        <topology evidence="1">Peripheral membrane protein</topology>
    </subcellularLocation>
</comment>
<dbReference type="InterPro" id="IPR050763">
    <property type="entry name" value="ABC_transporter_ATP-binding"/>
</dbReference>
<evidence type="ECO:0000256" key="2">
    <source>
        <dbReference type="ARBA" id="ARBA00022448"/>
    </source>
</evidence>
<evidence type="ECO:0000256" key="5">
    <source>
        <dbReference type="ARBA" id="ARBA00023251"/>
    </source>
</evidence>
<gene>
    <name evidence="7" type="ORF">SAMN05216259_10776</name>
</gene>
<keyword evidence="2" id="KW-0813">Transport</keyword>
<dbReference type="EMBL" id="FNIE01000007">
    <property type="protein sequence ID" value="SDO04825.1"/>
    <property type="molecule type" value="Genomic_DNA"/>
</dbReference>
<dbReference type="GO" id="GO:0046677">
    <property type="term" value="P:response to antibiotic"/>
    <property type="evidence" value="ECO:0007669"/>
    <property type="project" value="UniProtKB-KW"/>
</dbReference>
<evidence type="ECO:0000256" key="1">
    <source>
        <dbReference type="ARBA" id="ARBA00004202"/>
    </source>
</evidence>
<evidence type="ECO:0000256" key="3">
    <source>
        <dbReference type="ARBA" id="ARBA00022741"/>
    </source>
</evidence>
<dbReference type="Pfam" id="PF00005">
    <property type="entry name" value="ABC_tran"/>
    <property type="match status" value="1"/>
</dbReference>
<dbReference type="Proteomes" id="UP000199341">
    <property type="component" value="Unassembled WGS sequence"/>
</dbReference>
<dbReference type="Gene3D" id="3.40.50.300">
    <property type="entry name" value="P-loop containing nucleotide triphosphate hydrolases"/>
    <property type="match status" value="1"/>
</dbReference>
<evidence type="ECO:0000313" key="7">
    <source>
        <dbReference type="EMBL" id="SDO04825.1"/>
    </source>
</evidence>
<dbReference type="GO" id="GO:0016887">
    <property type="term" value="F:ATP hydrolysis activity"/>
    <property type="evidence" value="ECO:0007669"/>
    <property type="project" value="InterPro"/>
</dbReference>
<feature type="domain" description="ABC transporter" evidence="6">
    <location>
        <begin position="11"/>
        <end position="256"/>
    </location>
</feature>
<dbReference type="STRING" id="310781.SAMN05216259_10776"/>
<keyword evidence="4 7" id="KW-0067">ATP-binding</keyword>
<dbReference type="InterPro" id="IPR003593">
    <property type="entry name" value="AAA+_ATPase"/>
</dbReference>
<organism evidence="7 8">
    <name type="scientific">Actinacidiphila guanduensis</name>
    <dbReference type="NCBI Taxonomy" id="310781"/>
    <lineage>
        <taxon>Bacteria</taxon>
        <taxon>Bacillati</taxon>
        <taxon>Actinomycetota</taxon>
        <taxon>Actinomycetes</taxon>
        <taxon>Kitasatosporales</taxon>
        <taxon>Streptomycetaceae</taxon>
        <taxon>Actinacidiphila</taxon>
    </lineage>
</organism>
<dbReference type="AlphaFoldDB" id="A0A1H0GD30"/>
<dbReference type="SMART" id="SM00382">
    <property type="entry name" value="AAA"/>
    <property type="match status" value="1"/>
</dbReference>
<name>A0A1H0GD30_9ACTN</name>
<evidence type="ECO:0000256" key="4">
    <source>
        <dbReference type="ARBA" id="ARBA00022840"/>
    </source>
</evidence>
<evidence type="ECO:0000259" key="6">
    <source>
        <dbReference type="PROSITE" id="PS50893"/>
    </source>
</evidence>
<protein>
    <submittedName>
        <fullName evidence="7">ABC-2 type transport system ATP-binding protein</fullName>
    </submittedName>
</protein>
<accession>A0A1H0GD30</accession>
<keyword evidence="3" id="KW-0547">Nucleotide-binding</keyword>
<dbReference type="SUPFAM" id="SSF52540">
    <property type="entry name" value="P-loop containing nucleoside triphosphate hydrolases"/>
    <property type="match status" value="1"/>
</dbReference>
<sequence>MSTTAGTAPVIELDGVEKVFDVRRKTGTLRRTRTRVRAVDGISFTVPRGEVVGYIGPNGAGKSTTVKMLTGILNPSAGRIRIDGIDPTRERTRLARRIGVVFGQRTTLWWDLPLRDSYELVRRMYRVPDAVYARNLDTCVELLDLGPLLEVPVRQLSLGQRMRGDIAAALLHDPEVLYLDEPTIGLDVVSKSRVRDFLRGFNAERGTTILLTTHDLTDIESLCRRVMVIDHGRLVYDGGLDGLHASGESERTLIADFARELPPIDLPGARCVGVDGPRQSFAFPAGRSAAPLVAALAADHPLVDLSIREPAIEDVISRMYGATS</sequence>
<proteinExistence type="predicted"/>
<dbReference type="InterPro" id="IPR003439">
    <property type="entry name" value="ABC_transporter-like_ATP-bd"/>
</dbReference>
<dbReference type="GO" id="GO:0005524">
    <property type="term" value="F:ATP binding"/>
    <property type="evidence" value="ECO:0007669"/>
    <property type="project" value="UniProtKB-KW"/>
</dbReference>